<dbReference type="InterPro" id="IPR016195">
    <property type="entry name" value="Pol/histidinol_Pase-like"/>
</dbReference>
<dbReference type="SUPFAM" id="SSF89550">
    <property type="entry name" value="PHP domain-like"/>
    <property type="match status" value="1"/>
</dbReference>
<dbReference type="SMART" id="SM00481">
    <property type="entry name" value="POLIIIAc"/>
    <property type="match status" value="1"/>
</dbReference>
<protein>
    <submittedName>
        <fullName evidence="2">PHP domain-containing protein</fullName>
    </submittedName>
</protein>
<dbReference type="Gene3D" id="3.20.20.140">
    <property type="entry name" value="Metal-dependent hydrolases"/>
    <property type="match status" value="1"/>
</dbReference>
<dbReference type="AlphaFoldDB" id="A0A977L110"/>
<name>A0A977L110_9CYAN</name>
<dbReference type="InterPro" id="IPR003141">
    <property type="entry name" value="Pol/His_phosphatase_N"/>
</dbReference>
<dbReference type="GO" id="GO:0004534">
    <property type="term" value="F:5'-3' RNA exonuclease activity"/>
    <property type="evidence" value="ECO:0007669"/>
    <property type="project" value="TreeGrafter"/>
</dbReference>
<evidence type="ECO:0000259" key="1">
    <source>
        <dbReference type="SMART" id="SM00481"/>
    </source>
</evidence>
<evidence type="ECO:0000313" key="2">
    <source>
        <dbReference type="EMBL" id="UXE63548.1"/>
    </source>
</evidence>
<dbReference type="PANTHER" id="PTHR42924:SF3">
    <property type="entry name" value="POLYMERASE_HISTIDINOL PHOSPHATASE N-TERMINAL DOMAIN-CONTAINING PROTEIN"/>
    <property type="match status" value="1"/>
</dbReference>
<sequence>MGFTTMVASLLTQPIEQTTLELREVWSTLTSTSCPYDYNFHLHTIYSDGKLTPEALIEQAVTLGLKGLAITDHHSVGGYYLAQQWLADFQSRHHQTAIPRLWTGIEITADLANTEVHILGYGFNPTHPALIPYLQGNRPTNGHESAALVIQLLHEAGGLVVLAHPARYRQPASRLIPLAVQLGIDGLETFYAYGNPKPWQSSLPQESEIKDFSDLYGLFQTCGTDSHGESILYRL</sequence>
<gene>
    <name evidence="2" type="ORF">KA717_13605</name>
</gene>
<dbReference type="InterPro" id="IPR052018">
    <property type="entry name" value="PHP_domain"/>
</dbReference>
<dbReference type="Pfam" id="PF02811">
    <property type="entry name" value="PHP"/>
    <property type="match status" value="1"/>
</dbReference>
<reference evidence="2" key="1">
    <citation type="submission" date="2021-04" db="EMBL/GenBank/DDBJ databases">
        <title>Genome sequence of Woronichinia naegeliana from Washington state freshwater lake bloom.</title>
        <authorList>
            <person name="Dreher T.W."/>
        </authorList>
    </citation>
    <scope>NUCLEOTIDE SEQUENCE</scope>
    <source>
        <strain evidence="2">WA131</strain>
    </source>
</reference>
<feature type="domain" description="Polymerase/histidinol phosphatase N-terminal" evidence="1">
    <location>
        <begin position="38"/>
        <end position="111"/>
    </location>
</feature>
<dbReference type="PANTHER" id="PTHR42924">
    <property type="entry name" value="EXONUCLEASE"/>
    <property type="match status" value="1"/>
</dbReference>
<dbReference type="InterPro" id="IPR004013">
    <property type="entry name" value="PHP_dom"/>
</dbReference>
<dbReference type="EMBL" id="CP073041">
    <property type="protein sequence ID" value="UXE63548.1"/>
    <property type="molecule type" value="Genomic_DNA"/>
</dbReference>
<dbReference type="GO" id="GO:0035312">
    <property type="term" value="F:5'-3' DNA exonuclease activity"/>
    <property type="evidence" value="ECO:0007669"/>
    <property type="project" value="TreeGrafter"/>
</dbReference>
<proteinExistence type="predicted"/>
<accession>A0A977L110</accession>
<dbReference type="CDD" id="cd07438">
    <property type="entry name" value="PHP_HisPPase_AMP"/>
    <property type="match status" value="1"/>
</dbReference>
<organism evidence="2">
    <name type="scientific">Woronichinia naegeliana WA131</name>
    <dbReference type="NCBI Taxonomy" id="2824559"/>
    <lineage>
        <taxon>Bacteria</taxon>
        <taxon>Bacillati</taxon>
        <taxon>Cyanobacteriota</taxon>
        <taxon>Cyanophyceae</taxon>
        <taxon>Synechococcales</taxon>
        <taxon>Coelosphaeriaceae</taxon>
        <taxon>Woronichinia</taxon>
    </lineage>
</organism>
<dbReference type="KEGG" id="wna:KA717_13605"/>
<dbReference type="Proteomes" id="UP001065613">
    <property type="component" value="Chromosome"/>
</dbReference>